<dbReference type="RefSeq" id="XP_013318646.1">
    <property type="nucleotide sequence ID" value="XM_013463192.1"/>
</dbReference>
<feature type="transmembrane region" description="Helical" evidence="6">
    <location>
        <begin position="357"/>
        <end position="380"/>
    </location>
</feature>
<dbReference type="Pfam" id="PF07690">
    <property type="entry name" value="MFS_1"/>
    <property type="match status" value="1"/>
</dbReference>
<dbReference type="SUPFAM" id="SSF103473">
    <property type="entry name" value="MFS general substrate transporter"/>
    <property type="match status" value="1"/>
</dbReference>
<feature type="transmembrane region" description="Helical" evidence="6">
    <location>
        <begin position="315"/>
        <end position="337"/>
    </location>
</feature>
<dbReference type="InterPro" id="IPR007219">
    <property type="entry name" value="XnlR_reg_dom"/>
</dbReference>
<feature type="transmembrane region" description="Helical" evidence="6">
    <location>
        <begin position="401"/>
        <end position="420"/>
    </location>
</feature>
<evidence type="ECO:0000256" key="5">
    <source>
        <dbReference type="ARBA" id="ARBA00023242"/>
    </source>
</evidence>
<dbReference type="GO" id="GO:0008270">
    <property type="term" value="F:zinc ion binding"/>
    <property type="evidence" value="ECO:0007669"/>
    <property type="project" value="InterPro"/>
</dbReference>
<dbReference type="InterPro" id="IPR020846">
    <property type="entry name" value="MFS_dom"/>
</dbReference>
<keyword evidence="3 6" id="KW-1133">Transmembrane helix</keyword>
<dbReference type="PROSITE" id="PS50850">
    <property type="entry name" value="MFS"/>
    <property type="match status" value="1"/>
</dbReference>
<reference evidence="8 9" key="1">
    <citation type="submission" date="2015-01" db="EMBL/GenBank/DDBJ databases">
        <title>The Genome Sequence of Exophiala xenobiotica CBS118157.</title>
        <authorList>
            <consortium name="The Broad Institute Genomics Platform"/>
            <person name="Cuomo C."/>
            <person name="de Hoog S."/>
            <person name="Gorbushina A."/>
            <person name="Stielow B."/>
            <person name="Teixiera M."/>
            <person name="Abouelleil A."/>
            <person name="Chapman S.B."/>
            <person name="Priest M."/>
            <person name="Young S.K."/>
            <person name="Wortman J."/>
            <person name="Nusbaum C."/>
            <person name="Birren B."/>
        </authorList>
    </citation>
    <scope>NUCLEOTIDE SEQUENCE [LARGE SCALE GENOMIC DNA]</scope>
    <source>
        <strain evidence="8 9">CBS 118157</strain>
    </source>
</reference>
<feature type="transmembrane region" description="Helical" evidence="6">
    <location>
        <begin position="462"/>
        <end position="483"/>
    </location>
</feature>
<organism evidence="8 9">
    <name type="scientific">Exophiala xenobiotica</name>
    <dbReference type="NCBI Taxonomy" id="348802"/>
    <lineage>
        <taxon>Eukaryota</taxon>
        <taxon>Fungi</taxon>
        <taxon>Dikarya</taxon>
        <taxon>Ascomycota</taxon>
        <taxon>Pezizomycotina</taxon>
        <taxon>Eurotiomycetes</taxon>
        <taxon>Chaetothyriomycetidae</taxon>
        <taxon>Chaetothyriales</taxon>
        <taxon>Herpotrichiellaceae</taxon>
        <taxon>Exophiala</taxon>
    </lineage>
</organism>
<accession>A0A0D2D6Y0</accession>
<dbReference type="Pfam" id="PF04082">
    <property type="entry name" value="Fungal_trans"/>
    <property type="match status" value="1"/>
</dbReference>
<dbReference type="STRING" id="348802.A0A0D2D6Y0"/>
<feature type="transmembrane region" description="Helical" evidence="6">
    <location>
        <begin position="210"/>
        <end position="230"/>
    </location>
</feature>
<dbReference type="SMART" id="SM00906">
    <property type="entry name" value="Fungal_trans"/>
    <property type="match status" value="1"/>
</dbReference>
<keyword evidence="2 6" id="KW-0812">Transmembrane</keyword>
<dbReference type="AlphaFoldDB" id="A0A0D2D6Y0"/>
<dbReference type="InterPro" id="IPR011701">
    <property type="entry name" value="MFS"/>
</dbReference>
<dbReference type="PANTHER" id="PTHR23502:SF30">
    <property type="entry name" value="TRANSPORTER, PUTATIVE (AFU_ORTHOLOGUE AFUA_8G04702)-RELATED"/>
    <property type="match status" value="1"/>
</dbReference>
<comment type="subcellular location">
    <subcellularLocation>
        <location evidence="1">Membrane</location>
        <topology evidence="1">Multi-pass membrane protein</topology>
    </subcellularLocation>
</comment>
<sequence length="1197" mass="133066">MAARSVIPGTVHLVDLQGTLAVKHAGGNLDDVVLVPAPSNDPDDPLNWSPRRKLLSTVSLVVYLLMIGLAVSCVYSIIVPISQDTGLTVADLNSGTGYQFLLMGWGCLLWQPTAQTFGKRPVYLLSLLLSIGITVSVPYVRTAGSWWALKVLQGLLAAPSESLAEISISDIYFSHQRGTYMAIYALTLYTAGFLAPVFSGFINDAMGWEWVQYWCTIWLAIGFVFCFLFLEETNYNRPSILNDEAQLAAAATGSNPDEETKSYSDKPGTIEETYAEQMPSHTQYEKKNYLAKLKVFDRRRPLRHFLFGVVRPLKLMTFPVIAYCGFNYGASLIWYNVLNATSSLILSGAPYNFAPSMVGLTYFSPIIGTFIGSFISGKLGDRLVLRLARRNKGIWESEQRLWLYLILVVVVPWSLIQWGVGAAHGIHWFGLVFAMGVTGVACSVGAQLAISYCIDTYKDLGADAIVSVICIRNTMSFAIGYGVTPWVVNLGYQNAFLVAAFAGLAQVLTFLVFIKWGAKMRAASAERYREEVQRAEKLGIAHYALYDDLVDRIASLESLLRQHIDEDIACHRNTIPLTPTGVSSDASSSPNISAYAATDASLPPSSSFPLTGSLLKSPGGYVRFIPHTESFNSEDIAAFMQGESPSSPTSTAAFPFSVESTVSRQALLELLPSNRQCDELMQRFFTVFSPLFHVLHDPTLRTEYAEFCKSPGQVPLAFLALLFVVLAIAVLTLEIDDPLLQELSREGSGIARIRSIASRYRQAATKCLSADQFMLQHNLYTVKALVLLIYAMSHTDGPTWPLLGLTLHIATAIGCHIDPNHLGVGPVEAEERRRCWAGLKMLYQNQATCMGNLLPNPVSADVDLPADVNDDEINENGVHVPCLAPYHTRPPTQMTYILYKFRLYKVATDVCRATLDFLPLQSPLLRSLDARITQEQKELTRRFSNFQNLPLHHQANMQILKNYTNQLYLILHRPYLRNNNSIQQRAEAVDVELMKKSRRQCKTAAMAILDSHEELYETAGFRNYYWYVSRLGSFNAFLGASTLLTMLLDPQILPLSDEEYFFILAMVQRCSQRLEAMSERSEVCAKAFPILRRILGKAEQHARGRISADVVMPEILGNAVPFGVVREPNLVGSSITPPMDNPIPAVDLDGWTLHPELNAIMSHLPPEQWLAPSSFNWDRCWIPDVVQTSTVIPDSWS</sequence>
<dbReference type="InterPro" id="IPR036259">
    <property type="entry name" value="MFS_trans_sf"/>
</dbReference>
<gene>
    <name evidence="8" type="ORF">PV05_02612</name>
</gene>
<dbReference type="PANTHER" id="PTHR23502">
    <property type="entry name" value="MAJOR FACILITATOR SUPERFAMILY"/>
    <property type="match status" value="1"/>
</dbReference>
<feature type="transmembrane region" description="Helical" evidence="6">
    <location>
        <begin position="54"/>
        <end position="78"/>
    </location>
</feature>
<keyword evidence="9" id="KW-1185">Reference proteome</keyword>
<proteinExistence type="predicted"/>
<keyword evidence="4 6" id="KW-0472">Membrane</keyword>
<evidence type="ECO:0000256" key="6">
    <source>
        <dbReference type="SAM" id="Phobius"/>
    </source>
</evidence>
<dbReference type="GO" id="GO:0003677">
    <property type="term" value="F:DNA binding"/>
    <property type="evidence" value="ECO:0007669"/>
    <property type="project" value="InterPro"/>
</dbReference>
<protein>
    <recommendedName>
        <fullName evidence="7">Major facilitator superfamily (MFS) profile domain-containing protein</fullName>
    </recommendedName>
</protein>
<dbReference type="HOGENOM" id="CLU_271155_0_0_1"/>
<dbReference type="Proteomes" id="UP000054342">
    <property type="component" value="Unassembled WGS sequence"/>
</dbReference>
<keyword evidence="5" id="KW-0539">Nucleus</keyword>
<feature type="transmembrane region" description="Helical" evidence="6">
    <location>
        <begin position="180"/>
        <end position="198"/>
    </location>
</feature>
<feature type="transmembrane region" description="Helical" evidence="6">
    <location>
        <begin position="122"/>
        <end position="140"/>
    </location>
</feature>
<evidence type="ECO:0000313" key="8">
    <source>
        <dbReference type="EMBL" id="KIW58062.1"/>
    </source>
</evidence>
<dbReference type="CDD" id="cd12148">
    <property type="entry name" value="fungal_TF_MHR"/>
    <property type="match status" value="1"/>
</dbReference>
<name>A0A0D2D6Y0_9EURO</name>
<dbReference type="GeneID" id="25324520"/>
<evidence type="ECO:0000259" key="7">
    <source>
        <dbReference type="PROSITE" id="PS50850"/>
    </source>
</evidence>
<dbReference type="GO" id="GO:0005886">
    <property type="term" value="C:plasma membrane"/>
    <property type="evidence" value="ECO:0007669"/>
    <property type="project" value="TreeGrafter"/>
</dbReference>
<dbReference type="GO" id="GO:0022857">
    <property type="term" value="F:transmembrane transporter activity"/>
    <property type="evidence" value="ECO:0007669"/>
    <property type="project" value="InterPro"/>
</dbReference>
<feature type="transmembrane region" description="Helical" evidence="6">
    <location>
        <begin position="426"/>
        <end position="450"/>
    </location>
</feature>
<evidence type="ECO:0000256" key="3">
    <source>
        <dbReference type="ARBA" id="ARBA00022989"/>
    </source>
</evidence>
<evidence type="ECO:0000256" key="1">
    <source>
        <dbReference type="ARBA" id="ARBA00004141"/>
    </source>
</evidence>
<dbReference type="Gene3D" id="1.20.1250.20">
    <property type="entry name" value="MFS general substrate transporter like domains"/>
    <property type="match status" value="1"/>
</dbReference>
<evidence type="ECO:0000256" key="4">
    <source>
        <dbReference type="ARBA" id="ARBA00023136"/>
    </source>
</evidence>
<dbReference type="OrthoDB" id="2406834at2759"/>
<feature type="domain" description="Major facilitator superfamily (MFS) profile" evidence="7">
    <location>
        <begin position="56"/>
        <end position="518"/>
    </location>
</feature>
<feature type="transmembrane region" description="Helical" evidence="6">
    <location>
        <begin position="714"/>
        <end position="733"/>
    </location>
</feature>
<dbReference type="GO" id="GO:0006351">
    <property type="term" value="P:DNA-templated transcription"/>
    <property type="evidence" value="ECO:0007669"/>
    <property type="project" value="InterPro"/>
</dbReference>
<feature type="transmembrane region" description="Helical" evidence="6">
    <location>
        <begin position="495"/>
        <end position="514"/>
    </location>
</feature>
<dbReference type="EMBL" id="KN847318">
    <property type="protein sequence ID" value="KIW58062.1"/>
    <property type="molecule type" value="Genomic_DNA"/>
</dbReference>
<evidence type="ECO:0000256" key="2">
    <source>
        <dbReference type="ARBA" id="ARBA00022692"/>
    </source>
</evidence>
<evidence type="ECO:0000313" key="9">
    <source>
        <dbReference type="Proteomes" id="UP000054342"/>
    </source>
</evidence>